<reference evidence="2 3" key="1">
    <citation type="submission" date="2019-08" db="EMBL/GenBank/DDBJ databases">
        <title>Archangium and Cystobacter genomes.</title>
        <authorList>
            <person name="Chen I.-C.K."/>
            <person name="Wielgoss S."/>
        </authorList>
    </citation>
    <scope>NUCLEOTIDE SEQUENCE [LARGE SCALE GENOMIC DNA]</scope>
    <source>
        <strain evidence="2 3">Cbm 6</strain>
    </source>
</reference>
<evidence type="ECO:0000313" key="2">
    <source>
        <dbReference type="EMBL" id="WNG49958.1"/>
    </source>
</evidence>
<feature type="region of interest" description="Disordered" evidence="1">
    <location>
        <begin position="1"/>
        <end position="24"/>
    </location>
</feature>
<sequence length="91" mass="10356">MDAAPDLRVPTESRSEGKPREVNPNSERWRVTVAEDALGWWVRLEGSGQIDRYPNVTQAIHRGRKLAHQNKPSCLVVHHASGVEELAWFEE</sequence>
<protein>
    <submittedName>
        <fullName evidence="2">DUF2188 domain-containing protein</fullName>
    </submittedName>
</protein>
<dbReference type="Proteomes" id="UP001611383">
    <property type="component" value="Chromosome"/>
</dbReference>
<dbReference type="EMBL" id="CP043494">
    <property type="protein sequence ID" value="WNG49958.1"/>
    <property type="molecule type" value="Genomic_DNA"/>
</dbReference>
<proteinExistence type="predicted"/>
<accession>A0ABY9X3J6</accession>
<feature type="compositionally biased region" description="Basic and acidic residues" evidence="1">
    <location>
        <begin position="9"/>
        <end position="21"/>
    </location>
</feature>
<evidence type="ECO:0000256" key="1">
    <source>
        <dbReference type="SAM" id="MobiDB-lite"/>
    </source>
</evidence>
<dbReference type="RefSeq" id="WP_395808478.1">
    <property type="nucleotide sequence ID" value="NZ_CP043494.1"/>
</dbReference>
<gene>
    <name evidence="2" type="ORF">F0U60_41935</name>
</gene>
<name>A0ABY9X3J6_9BACT</name>
<organism evidence="2 3">
    <name type="scientific">Archangium minus</name>
    <dbReference type="NCBI Taxonomy" id="83450"/>
    <lineage>
        <taxon>Bacteria</taxon>
        <taxon>Pseudomonadati</taxon>
        <taxon>Myxococcota</taxon>
        <taxon>Myxococcia</taxon>
        <taxon>Myxococcales</taxon>
        <taxon>Cystobacterineae</taxon>
        <taxon>Archangiaceae</taxon>
        <taxon>Archangium</taxon>
    </lineage>
</organism>
<keyword evidence="3" id="KW-1185">Reference proteome</keyword>
<evidence type="ECO:0000313" key="3">
    <source>
        <dbReference type="Proteomes" id="UP001611383"/>
    </source>
</evidence>
<dbReference type="Pfam" id="PF09954">
    <property type="entry name" value="DUF2188"/>
    <property type="match status" value="1"/>
</dbReference>
<dbReference type="InterPro" id="IPR018691">
    <property type="entry name" value="DUF2188"/>
</dbReference>